<dbReference type="SUPFAM" id="SSF109998">
    <property type="entry name" value="Triger factor/SurA peptide-binding domain-like"/>
    <property type="match status" value="1"/>
</dbReference>
<dbReference type="Proteomes" id="UP000284779">
    <property type="component" value="Unassembled WGS sequence"/>
</dbReference>
<feature type="domain" description="Trigger factor C-terminal" evidence="5">
    <location>
        <begin position="292"/>
        <end position="398"/>
    </location>
</feature>
<dbReference type="RefSeq" id="WP_117969669.1">
    <property type="nucleotide sequence ID" value="NZ_CAUBDO010000040.1"/>
</dbReference>
<evidence type="ECO:0000256" key="2">
    <source>
        <dbReference type="ARBA" id="ARBA00023235"/>
    </source>
</evidence>
<dbReference type="InterPro" id="IPR008880">
    <property type="entry name" value="Trigger_fac_C"/>
</dbReference>
<dbReference type="InterPro" id="IPR046357">
    <property type="entry name" value="PPIase_dom_sf"/>
</dbReference>
<dbReference type="Gene3D" id="3.10.50.40">
    <property type="match status" value="1"/>
</dbReference>
<dbReference type="InterPro" id="IPR037041">
    <property type="entry name" value="Trigger_fac_C_sf"/>
</dbReference>
<sequence>MEETNKDLETQTDANESVEKIETVEETTKEETIETNGKNGNPSDNKNEKNGFNFEKIIVPGLIIIILAVFAGVVYYQKKVEPEKELLKEMNYGVSSMKDYFSNYISLGNYKGLTYEITQDMWDESVSDETNEYNTAKKVAEDTDQVAYNLTGYVDDKKDSNITHKDQEVIIGENSEGALKIISDALKGHKSGEEITIEGLNASDFATDGSDYSGKNVKFVAKITSVSKLSVEKVTDKWVKENYYDDYGLENADDFYKWCKQSLIEDAKAELWSKVLESSVVNKYSETAYQRVIEEVDGDYNYNADFFGMTIDEYLEMNGMTEDDMEDEYMNALKSEMVMWAIVEKEGLANKITDEDIQNKWDELYQEGDFESEEDMKSQYTDEEIRQGALMDKAVDWVYDHAKVNFSYKISK</sequence>
<evidence type="ECO:0000259" key="5">
    <source>
        <dbReference type="Pfam" id="PF05698"/>
    </source>
</evidence>
<evidence type="ECO:0000256" key="1">
    <source>
        <dbReference type="ARBA" id="ARBA00023110"/>
    </source>
</evidence>
<comment type="caution">
    <text evidence="6">The sequence shown here is derived from an EMBL/GenBank/DDBJ whole genome shotgun (WGS) entry which is preliminary data.</text>
</comment>
<keyword evidence="4" id="KW-0812">Transmembrane</keyword>
<evidence type="ECO:0000256" key="3">
    <source>
        <dbReference type="SAM" id="MobiDB-lite"/>
    </source>
</evidence>
<keyword evidence="7" id="KW-1185">Reference proteome</keyword>
<reference evidence="6 7" key="1">
    <citation type="submission" date="2018-08" db="EMBL/GenBank/DDBJ databases">
        <title>A genome reference for cultivated species of the human gut microbiota.</title>
        <authorList>
            <person name="Zou Y."/>
            <person name="Xue W."/>
            <person name="Luo G."/>
        </authorList>
    </citation>
    <scope>NUCLEOTIDE SEQUENCE [LARGE SCALE GENOMIC DNA]</scope>
    <source>
        <strain evidence="6 7">AM44-11BH</strain>
    </source>
</reference>
<dbReference type="GO" id="GO:0015031">
    <property type="term" value="P:protein transport"/>
    <property type="evidence" value="ECO:0007669"/>
    <property type="project" value="InterPro"/>
</dbReference>
<feature type="transmembrane region" description="Helical" evidence="4">
    <location>
        <begin position="57"/>
        <end position="76"/>
    </location>
</feature>
<organism evidence="6 7">
    <name type="scientific">Eubacterium ventriosum</name>
    <dbReference type="NCBI Taxonomy" id="39496"/>
    <lineage>
        <taxon>Bacteria</taxon>
        <taxon>Bacillati</taxon>
        <taxon>Bacillota</taxon>
        <taxon>Clostridia</taxon>
        <taxon>Eubacteriales</taxon>
        <taxon>Eubacteriaceae</taxon>
        <taxon>Eubacterium</taxon>
    </lineage>
</organism>
<dbReference type="InterPro" id="IPR027304">
    <property type="entry name" value="Trigger_fact/SurA_dom_sf"/>
</dbReference>
<keyword evidence="1" id="KW-0697">Rotamase</keyword>
<gene>
    <name evidence="6" type="ORF">DW944_03135</name>
</gene>
<dbReference type="EMBL" id="QSFD01000002">
    <property type="protein sequence ID" value="RHA20145.1"/>
    <property type="molecule type" value="Genomic_DNA"/>
</dbReference>
<keyword evidence="4" id="KW-1133">Transmembrane helix</keyword>
<keyword evidence="4" id="KW-0472">Membrane</keyword>
<proteinExistence type="predicted"/>
<evidence type="ECO:0000256" key="4">
    <source>
        <dbReference type="SAM" id="Phobius"/>
    </source>
</evidence>
<accession>A0A413RC33</accession>
<dbReference type="GO" id="GO:0003755">
    <property type="term" value="F:peptidyl-prolyl cis-trans isomerase activity"/>
    <property type="evidence" value="ECO:0007669"/>
    <property type="project" value="UniProtKB-KW"/>
</dbReference>
<dbReference type="GO" id="GO:0006457">
    <property type="term" value="P:protein folding"/>
    <property type="evidence" value="ECO:0007669"/>
    <property type="project" value="InterPro"/>
</dbReference>
<keyword evidence="2" id="KW-0413">Isomerase</keyword>
<name>A0A413RC33_9FIRM</name>
<dbReference type="Gene3D" id="1.10.3120.10">
    <property type="entry name" value="Trigger factor, C-terminal domain"/>
    <property type="match status" value="1"/>
</dbReference>
<evidence type="ECO:0000313" key="7">
    <source>
        <dbReference type="Proteomes" id="UP000284779"/>
    </source>
</evidence>
<dbReference type="SUPFAM" id="SSF54534">
    <property type="entry name" value="FKBP-like"/>
    <property type="match status" value="1"/>
</dbReference>
<dbReference type="AlphaFoldDB" id="A0A413RC33"/>
<feature type="compositionally biased region" description="Basic and acidic residues" evidence="3">
    <location>
        <begin position="17"/>
        <end position="32"/>
    </location>
</feature>
<feature type="region of interest" description="Disordered" evidence="3">
    <location>
        <begin position="1"/>
        <end position="49"/>
    </location>
</feature>
<protein>
    <recommendedName>
        <fullName evidence="5">Trigger factor C-terminal domain-containing protein</fullName>
    </recommendedName>
</protein>
<evidence type="ECO:0000313" key="6">
    <source>
        <dbReference type="EMBL" id="RHA20145.1"/>
    </source>
</evidence>
<dbReference type="Pfam" id="PF05698">
    <property type="entry name" value="Trigger_C"/>
    <property type="match status" value="1"/>
</dbReference>